<evidence type="ECO:0000313" key="3">
    <source>
        <dbReference type="Proteomes" id="UP001390339"/>
    </source>
</evidence>
<name>A0ABR2I2T4_9PEZI</name>
<dbReference type="PANTHER" id="PTHR13271:SF137">
    <property type="entry name" value="SET DOMAIN-CONTAINING PROTEIN"/>
    <property type="match status" value="1"/>
</dbReference>
<gene>
    <name evidence="2" type="ORF">PGQ11_012222</name>
</gene>
<accession>A0ABR2I2T4</accession>
<dbReference type="Gene3D" id="3.90.1410.10">
    <property type="entry name" value="set domain protein methyltransferase, domain 1"/>
    <property type="match status" value="1"/>
</dbReference>
<dbReference type="EMBL" id="JAPCWZ010000007">
    <property type="protein sequence ID" value="KAK8856310.1"/>
    <property type="molecule type" value="Genomic_DNA"/>
</dbReference>
<dbReference type="Pfam" id="PF00856">
    <property type="entry name" value="SET"/>
    <property type="match status" value="1"/>
</dbReference>
<dbReference type="InterPro" id="IPR046341">
    <property type="entry name" value="SET_dom_sf"/>
</dbReference>
<evidence type="ECO:0000313" key="2">
    <source>
        <dbReference type="EMBL" id="KAK8856310.1"/>
    </source>
</evidence>
<dbReference type="InterPro" id="IPR001214">
    <property type="entry name" value="SET_dom"/>
</dbReference>
<dbReference type="PROSITE" id="PS50280">
    <property type="entry name" value="SET"/>
    <property type="match status" value="1"/>
</dbReference>
<reference evidence="2 3" key="1">
    <citation type="journal article" date="2024" name="IMA Fungus">
        <title>Apiospora arundinis, a panoply of carbohydrate-active enzymes and secondary metabolites.</title>
        <authorList>
            <person name="Sorensen T."/>
            <person name="Petersen C."/>
            <person name="Muurmann A.T."/>
            <person name="Christiansen J.V."/>
            <person name="Brundto M.L."/>
            <person name="Overgaard C.K."/>
            <person name="Boysen A.T."/>
            <person name="Wollenberg R.D."/>
            <person name="Larsen T.O."/>
            <person name="Sorensen J.L."/>
            <person name="Nielsen K.L."/>
            <person name="Sondergaard T.E."/>
        </authorList>
    </citation>
    <scope>NUCLEOTIDE SEQUENCE [LARGE SCALE GENOMIC DNA]</scope>
    <source>
        <strain evidence="2 3">AAU 773</strain>
    </source>
</reference>
<comment type="caution">
    <text evidence="2">The sequence shown here is derived from an EMBL/GenBank/DDBJ whole genome shotgun (WGS) entry which is preliminary data.</text>
</comment>
<proteinExistence type="predicted"/>
<sequence>MDNIDDFLRVAESQGVHLDGIEPVKIPGRGIGITATRALKPGEAILDVPMQAVRSLHAISKSVLQQLPVGLSFHGILAADLALDTTAAFASWKKLLPSQTDFPESMPFTWPEELRNLLPKGASDIVQKQHVKFEQQWGAAAKAFPSLTRDEYMYFWLLVNTRTFYLETPELEAFPWDDRLALLPIADLFNHADQGCHVAYGADGYTITANRRYERGDEVFASYGDHPNDLLLAEYGFVMSENKWDAVCLDEVVMPKLTPAQKQELDSNGHGGPYMLAASTGPSRQLAAVLRLLTSSGASSRASSADEDQRLVLDVNATKLLKTILSESLEKAQEMRAKVHELQVGNAAQRDTLSQRWEQIEDLLSQEIGRLH</sequence>
<dbReference type="PANTHER" id="PTHR13271">
    <property type="entry name" value="UNCHARACTERIZED PUTATIVE METHYLTRANSFERASE"/>
    <property type="match status" value="1"/>
</dbReference>
<organism evidence="2 3">
    <name type="scientific">Apiospora arundinis</name>
    <dbReference type="NCBI Taxonomy" id="335852"/>
    <lineage>
        <taxon>Eukaryota</taxon>
        <taxon>Fungi</taxon>
        <taxon>Dikarya</taxon>
        <taxon>Ascomycota</taxon>
        <taxon>Pezizomycotina</taxon>
        <taxon>Sordariomycetes</taxon>
        <taxon>Xylariomycetidae</taxon>
        <taxon>Amphisphaeriales</taxon>
        <taxon>Apiosporaceae</taxon>
        <taxon>Apiospora</taxon>
    </lineage>
</organism>
<dbReference type="Proteomes" id="UP001390339">
    <property type="component" value="Unassembled WGS sequence"/>
</dbReference>
<dbReference type="InterPro" id="IPR050600">
    <property type="entry name" value="SETD3_SETD6_MTase"/>
</dbReference>
<dbReference type="SUPFAM" id="SSF82199">
    <property type="entry name" value="SET domain"/>
    <property type="match status" value="1"/>
</dbReference>
<evidence type="ECO:0000259" key="1">
    <source>
        <dbReference type="PROSITE" id="PS50280"/>
    </source>
</evidence>
<protein>
    <recommendedName>
        <fullName evidence="1">SET domain-containing protein</fullName>
    </recommendedName>
</protein>
<feature type="domain" description="SET" evidence="1">
    <location>
        <begin position="19"/>
        <end position="224"/>
    </location>
</feature>
<keyword evidence="3" id="KW-1185">Reference proteome</keyword>